<gene>
    <name evidence="2" type="ORF">SAMN04489759_10879</name>
</gene>
<dbReference type="PANTHER" id="PTHR34980">
    <property type="entry name" value="INNER MEMBRANE PROTEIN-RELATED-RELATED"/>
    <property type="match status" value="1"/>
</dbReference>
<protein>
    <recommendedName>
        <fullName evidence="4">DUF805 domain-containing protein</fullName>
    </recommendedName>
</protein>
<feature type="transmembrane region" description="Helical" evidence="1">
    <location>
        <begin position="51"/>
        <end position="68"/>
    </location>
</feature>
<evidence type="ECO:0000313" key="2">
    <source>
        <dbReference type="EMBL" id="SDG49546.1"/>
    </source>
</evidence>
<dbReference type="Proteomes" id="UP000199399">
    <property type="component" value="Unassembled WGS sequence"/>
</dbReference>
<organism evidence="2 3">
    <name type="scientific">Sulfitobacter delicatus</name>
    <dbReference type="NCBI Taxonomy" id="218672"/>
    <lineage>
        <taxon>Bacteria</taxon>
        <taxon>Pseudomonadati</taxon>
        <taxon>Pseudomonadota</taxon>
        <taxon>Alphaproteobacteria</taxon>
        <taxon>Rhodobacterales</taxon>
        <taxon>Roseobacteraceae</taxon>
        <taxon>Sulfitobacter</taxon>
    </lineage>
</organism>
<feature type="transmembrane region" description="Helical" evidence="1">
    <location>
        <begin position="124"/>
        <end position="145"/>
    </location>
</feature>
<keyword evidence="1" id="KW-0472">Membrane</keyword>
<keyword evidence="3" id="KW-1185">Reference proteome</keyword>
<dbReference type="AlphaFoldDB" id="A0A1G7UPW0"/>
<dbReference type="RefSeq" id="WP_093743292.1">
    <property type="nucleotide sequence ID" value="NZ_FNBP01000008.1"/>
</dbReference>
<sequence>MDFQTAIKTCLTEKYARFQGRASRSEYWWFFLAVIIGGLVTSLIWWPLNLLFTLAVIVPMLAVGARRLQDTGRPGWYIAIPAGLSLLMSLFAPSMPDPDAMMMGSDPAAQMENMDAMMGNMGGMAFFAILGLIQLIVSLVFLWWLTRPSDPAPNAYGPPPAA</sequence>
<proteinExistence type="predicted"/>
<keyword evidence="1" id="KW-0812">Transmembrane</keyword>
<accession>A0A1G7UPW0</accession>
<dbReference type="GO" id="GO:0005886">
    <property type="term" value="C:plasma membrane"/>
    <property type="evidence" value="ECO:0007669"/>
    <property type="project" value="TreeGrafter"/>
</dbReference>
<dbReference type="OrthoDB" id="9812349at2"/>
<name>A0A1G7UPW0_9RHOB</name>
<feature type="transmembrane region" description="Helical" evidence="1">
    <location>
        <begin position="75"/>
        <end position="95"/>
    </location>
</feature>
<evidence type="ECO:0000313" key="3">
    <source>
        <dbReference type="Proteomes" id="UP000199399"/>
    </source>
</evidence>
<dbReference type="PANTHER" id="PTHR34980:SF2">
    <property type="entry name" value="INNER MEMBRANE PROTEIN YHAH-RELATED"/>
    <property type="match status" value="1"/>
</dbReference>
<dbReference type="STRING" id="218672.SAMN04489759_10879"/>
<keyword evidence="1" id="KW-1133">Transmembrane helix</keyword>
<reference evidence="3" key="1">
    <citation type="submission" date="2016-10" db="EMBL/GenBank/DDBJ databases">
        <authorList>
            <person name="Varghese N."/>
            <person name="Submissions S."/>
        </authorList>
    </citation>
    <scope>NUCLEOTIDE SEQUENCE [LARGE SCALE GENOMIC DNA]</scope>
    <source>
        <strain evidence="3">DSM 16477</strain>
    </source>
</reference>
<dbReference type="EMBL" id="FNBP01000008">
    <property type="protein sequence ID" value="SDG49546.1"/>
    <property type="molecule type" value="Genomic_DNA"/>
</dbReference>
<dbReference type="Pfam" id="PF05656">
    <property type="entry name" value="DUF805"/>
    <property type="match status" value="1"/>
</dbReference>
<dbReference type="InterPro" id="IPR008523">
    <property type="entry name" value="DUF805"/>
</dbReference>
<feature type="transmembrane region" description="Helical" evidence="1">
    <location>
        <begin position="27"/>
        <end position="45"/>
    </location>
</feature>
<evidence type="ECO:0000256" key="1">
    <source>
        <dbReference type="SAM" id="Phobius"/>
    </source>
</evidence>
<evidence type="ECO:0008006" key="4">
    <source>
        <dbReference type="Google" id="ProtNLM"/>
    </source>
</evidence>